<dbReference type="EMBL" id="BART01006843">
    <property type="protein sequence ID" value="GAG70618.1"/>
    <property type="molecule type" value="Genomic_DNA"/>
</dbReference>
<comment type="caution">
    <text evidence="1">The sequence shown here is derived from an EMBL/GenBank/DDBJ whole genome shotgun (WGS) entry which is preliminary data.</text>
</comment>
<accession>X1AD78</accession>
<gene>
    <name evidence="1" type="ORF">S01H4_15622</name>
</gene>
<name>X1AD78_9ZZZZ</name>
<organism evidence="1">
    <name type="scientific">marine sediment metagenome</name>
    <dbReference type="NCBI Taxonomy" id="412755"/>
    <lineage>
        <taxon>unclassified sequences</taxon>
        <taxon>metagenomes</taxon>
        <taxon>ecological metagenomes</taxon>
    </lineage>
</organism>
<proteinExistence type="predicted"/>
<evidence type="ECO:0000313" key="1">
    <source>
        <dbReference type="EMBL" id="GAG70618.1"/>
    </source>
</evidence>
<reference evidence="1" key="1">
    <citation type="journal article" date="2014" name="Front. Microbiol.">
        <title>High frequency of phylogenetically diverse reductive dehalogenase-homologous genes in deep subseafloor sedimentary metagenomes.</title>
        <authorList>
            <person name="Kawai M."/>
            <person name="Futagami T."/>
            <person name="Toyoda A."/>
            <person name="Takaki Y."/>
            <person name="Nishi S."/>
            <person name="Hori S."/>
            <person name="Arai W."/>
            <person name="Tsubouchi T."/>
            <person name="Morono Y."/>
            <person name="Uchiyama I."/>
            <person name="Ito T."/>
            <person name="Fujiyama A."/>
            <person name="Inagaki F."/>
            <person name="Takami H."/>
        </authorList>
    </citation>
    <scope>NUCLEOTIDE SEQUENCE</scope>
    <source>
        <strain evidence="1">Expedition CK06-06</strain>
    </source>
</reference>
<dbReference type="AlphaFoldDB" id="X1AD78"/>
<sequence>MVCATCAAIQAFLTAGGVPDEQAHQVAYSGPVRRAEEAAKTVVKRKVGRYQKVLGKHLKSAKKAHPRMVRSNLMKLAHKATRKQRKKQGW</sequence>
<protein>
    <submittedName>
        <fullName evidence="1">Uncharacterized protein</fullName>
    </submittedName>
</protein>